<protein>
    <submittedName>
        <fullName evidence="2">RNase III domain-containing protein</fullName>
    </submittedName>
</protein>
<sequence>LIASQETHLPLSQTFSFHHRICISNRLNDALRQLYHANLSNLKVKYWSRPNFFNIINKSTYSIVDSENLCKHNKDLQLESMYFAIFFLHDANFAKEILDVLSLIAGQLNHFTVFWMFYCCSIAIIFL</sequence>
<evidence type="ECO:0000313" key="2">
    <source>
        <dbReference type="WBParaSite" id="ALUE_0002184701-mRNA-1"/>
    </source>
</evidence>
<accession>A0A0M3ISW9</accession>
<name>A0A0M3ISW9_ASCLU</name>
<dbReference type="AlphaFoldDB" id="A0A0M3ISW9"/>
<evidence type="ECO:0000313" key="1">
    <source>
        <dbReference type="Proteomes" id="UP000036681"/>
    </source>
</evidence>
<organism evidence="1 2">
    <name type="scientific">Ascaris lumbricoides</name>
    <name type="common">Giant roundworm</name>
    <dbReference type="NCBI Taxonomy" id="6252"/>
    <lineage>
        <taxon>Eukaryota</taxon>
        <taxon>Metazoa</taxon>
        <taxon>Ecdysozoa</taxon>
        <taxon>Nematoda</taxon>
        <taxon>Chromadorea</taxon>
        <taxon>Rhabditida</taxon>
        <taxon>Spirurina</taxon>
        <taxon>Ascaridomorpha</taxon>
        <taxon>Ascaridoidea</taxon>
        <taxon>Ascarididae</taxon>
        <taxon>Ascaris</taxon>
    </lineage>
</organism>
<reference evidence="2" key="1">
    <citation type="submission" date="2017-02" db="UniProtKB">
        <authorList>
            <consortium name="WormBaseParasite"/>
        </authorList>
    </citation>
    <scope>IDENTIFICATION</scope>
</reference>
<dbReference type="Proteomes" id="UP000036681">
    <property type="component" value="Unplaced"/>
</dbReference>
<proteinExistence type="predicted"/>
<dbReference type="WBParaSite" id="ALUE_0002184701-mRNA-1">
    <property type="protein sequence ID" value="ALUE_0002184701-mRNA-1"/>
    <property type="gene ID" value="ALUE_0002184701"/>
</dbReference>
<keyword evidence="1" id="KW-1185">Reference proteome</keyword>